<evidence type="ECO:0000313" key="1">
    <source>
        <dbReference type="EMBL" id="SLM32030.1"/>
    </source>
</evidence>
<name>A0A1W1HHV6_9BACT</name>
<gene>
    <name evidence="1" type="ORF">MTBBW1_540009</name>
</gene>
<reference evidence="1 2" key="1">
    <citation type="submission" date="2017-03" db="EMBL/GenBank/DDBJ databases">
        <authorList>
            <person name="Afonso C.L."/>
            <person name="Miller P.J."/>
            <person name="Scott M.A."/>
            <person name="Spackman E."/>
            <person name="Goraichik I."/>
            <person name="Dimitrov K.M."/>
            <person name="Suarez D.L."/>
            <person name="Swayne D.E."/>
        </authorList>
    </citation>
    <scope>NUCLEOTIDE SEQUENCE [LARGE SCALE GENOMIC DNA]</scope>
    <source>
        <strain evidence="1">PRJEB14757</strain>
    </source>
</reference>
<dbReference type="Proteomes" id="UP000191931">
    <property type="component" value="Unassembled WGS sequence"/>
</dbReference>
<sequence length="91" mass="10439">MDRMLRIEIILPYPVNLGNPDSDSINKAQDVVCVGFEGITNAKLRLLQCRSVRCTHGTIQSKYVNKHYLDANFVYIDRHILFLKGVILLFC</sequence>
<evidence type="ECO:0000313" key="2">
    <source>
        <dbReference type="Proteomes" id="UP000191931"/>
    </source>
</evidence>
<dbReference type="EMBL" id="FWEV01000297">
    <property type="protein sequence ID" value="SLM32030.1"/>
    <property type="molecule type" value="Genomic_DNA"/>
</dbReference>
<organism evidence="1 2">
    <name type="scientific">Desulfamplus magnetovallimortis</name>
    <dbReference type="NCBI Taxonomy" id="1246637"/>
    <lineage>
        <taxon>Bacteria</taxon>
        <taxon>Pseudomonadati</taxon>
        <taxon>Thermodesulfobacteriota</taxon>
        <taxon>Desulfobacteria</taxon>
        <taxon>Desulfobacterales</taxon>
        <taxon>Desulfobacteraceae</taxon>
        <taxon>Desulfamplus</taxon>
    </lineage>
</organism>
<dbReference type="STRING" id="1246637.MTBBW1_540009"/>
<keyword evidence="2" id="KW-1185">Reference proteome</keyword>
<dbReference type="AlphaFoldDB" id="A0A1W1HHV6"/>
<proteinExistence type="predicted"/>
<protein>
    <submittedName>
        <fullName evidence="1">Uncharacterized protein</fullName>
    </submittedName>
</protein>
<accession>A0A1W1HHV6</accession>